<organism evidence="1 2">
    <name type="scientific">Acaulospora colombiana</name>
    <dbReference type="NCBI Taxonomy" id="27376"/>
    <lineage>
        <taxon>Eukaryota</taxon>
        <taxon>Fungi</taxon>
        <taxon>Fungi incertae sedis</taxon>
        <taxon>Mucoromycota</taxon>
        <taxon>Glomeromycotina</taxon>
        <taxon>Glomeromycetes</taxon>
        <taxon>Diversisporales</taxon>
        <taxon>Acaulosporaceae</taxon>
        <taxon>Acaulospora</taxon>
    </lineage>
</organism>
<protein>
    <submittedName>
        <fullName evidence="1">13365_t:CDS:1</fullName>
    </submittedName>
</protein>
<keyword evidence="2" id="KW-1185">Reference proteome</keyword>
<comment type="caution">
    <text evidence="1">The sequence shown here is derived from an EMBL/GenBank/DDBJ whole genome shotgun (WGS) entry which is preliminary data.</text>
</comment>
<feature type="non-terminal residue" evidence="1">
    <location>
        <position position="65"/>
    </location>
</feature>
<sequence>EHTSSLEESALYDCGSGGDIGSGDCGRDSSDREGEDKCGERNNGVLHDYNAYVLCPEDYSFLSRM</sequence>
<accession>A0ACA9Q561</accession>
<evidence type="ECO:0000313" key="1">
    <source>
        <dbReference type="EMBL" id="CAG8734587.1"/>
    </source>
</evidence>
<dbReference type="Proteomes" id="UP000789525">
    <property type="component" value="Unassembled WGS sequence"/>
</dbReference>
<dbReference type="EMBL" id="CAJVPT010044582">
    <property type="protein sequence ID" value="CAG8734587.1"/>
    <property type="molecule type" value="Genomic_DNA"/>
</dbReference>
<feature type="non-terminal residue" evidence="1">
    <location>
        <position position="1"/>
    </location>
</feature>
<gene>
    <name evidence="1" type="ORF">ACOLOM_LOCUS11830</name>
</gene>
<evidence type="ECO:0000313" key="2">
    <source>
        <dbReference type="Proteomes" id="UP000789525"/>
    </source>
</evidence>
<name>A0ACA9Q561_9GLOM</name>
<proteinExistence type="predicted"/>
<reference evidence="1" key="1">
    <citation type="submission" date="2021-06" db="EMBL/GenBank/DDBJ databases">
        <authorList>
            <person name="Kallberg Y."/>
            <person name="Tangrot J."/>
            <person name="Rosling A."/>
        </authorList>
    </citation>
    <scope>NUCLEOTIDE SEQUENCE</scope>
    <source>
        <strain evidence="1">CL356</strain>
    </source>
</reference>